<feature type="region of interest" description="Disordered" evidence="1">
    <location>
        <begin position="1"/>
        <end position="103"/>
    </location>
</feature>
<dbReference type="Proteomes" id="UP000242320">
    <property type="component" value="Unassembled WGS sequence"/>
</dbReference>
<evidence type="ECO:0000313" key="2">
    <source>
        <dbReference type="EMBL" id="OSC29775.1"/>
    </source>
</evidence>
<keyword evidence="3" id="KW-1185">Reference proteome</keyword>
<name>A0A1X2L779_9MYCO</name>
<dbReference type="AlphaFoldDB" id="A0A1X2L779"/>
<accession>A0A1X2L779</accession>
<reference evidence="2 3" key="1">
    <citation type="submission" date="2017-04" db="EMBL/GenBank/DDBJ databases">
        <title>The new phylogeny of genus Mycobacterium.</title>
        <authorList>
            <person name="Tortoli E."/>
            <person name="Trovato A."/>
            <person name="Cirillo D.M."/>
        </authorList>
    </citation>
    <scope>NUCLEOTIDE SEQUENCE [LARGE SCALE GENOMIC DNA]</scope>
    <source>
        <strain evidence="2 3">DSM 45247</strain>
    </source>
</reference>
<evidence type="ECO:0000313" key="3">
    <source>
        <dbReference type="Proteomes" id="UP000242320"/>
    </source>
</evidence>
<organism evidence="2 3">
    <name type="scientific">Mycolicibacterium vulneris</name>
    <dbReference type="NCBI Taxonomy" id="547163"/>
    <lineage>
        <taxon>Bacteria</taxon>
        <taxon>Bacillati</taxon>
        <taxon>Actinomycetota</taxon>
        <taxon>Actinomycetes</taxon>
        <taxon>Mycobacteriales</taxon>
        <taxon>Mycobacteriaceae</taxon>
        <taxon>Mycolicibacterium</taxon>
    </lineage>
</organism>
<protein>
    <submittedName>
        <fullName evidence="2">Uncharacterized protein</fullName>
    </submittedName>
</protein>
<sequence length="165" mass="17711">MSCRRSNARPTPAFGPRPGPDGPRGGPGAAWWPRIRASGHPPTVRRLPGPGCQPGRPSARHASIAPAINEAAAGIRRRSRLPGRLSRRGDPTSGGRHPSARRGRITWDVIKIYSPEQMVNCDQPSRAAASFGYRDDRCAGRARAMTGARFRDTGRNLPPNSAHAG</sequence>
<feature type="region of interest" description="Disordered" evidence="1">
    <location>
        <begin position="144"/>
        <end position="165"/>
    </location>
</feature>
<gene>
    <name evidence="2" type="ORF">B8W69_09010</name>
</gene>
<evidence type="ECO:0000256" key="1">
    <source>
        <dbReference type="SAM" id="MobiDB-lite"/>
    </source>
</evidence>
<dbReference type="EMBL" id="NCXM01000007">
    <property type="protein sequence ID" value="OSC29775.1"/>
    <property type="molecule type" value="Genomic_DNA"/>
</dbReference>
<proteinExistence type="predicted"/>
<comment type="caution">
    <text evidence="2">The sequence shown here is derived from an EMBL/GenBank/DDBJ whole genome shotgun (WGS) entry which is preliminary data.</text>
</comment>
<feature type="compositionally biased region" description="Low complexity" evidence="1">
    <location>
        <begin position="62"/>
        <end position="74"/>
    </location>
</feature>